<evidence type="ECO:0000256" key="3">
    <source>
        <dbReference type="ARBA" id="ARBA00022676"/>
    </source>
</evidence>
<comment type="subcellular location">
    <subcellularLocation>
        <location evidence="1 10">Golgi apparatus membrane</location>
        <topology evidence="1 10">Single-pass type II membrane protein</topology>
    </subcellularLocation>
</comment>
<dbReference type="Gene3D" id="3.90.550.50">
    <property type="match status" value="1"/>
</dbReference>
<dbReference type="PANTHER" id="PTHR11214">
    <property type="entry name" value="BETA-1,3-N-ACETYLGLUCOSAMINYLTRANSFERASE"/>
    <property type="match status" value="1"/>
</dbReference>
<evidence type="ECO:0000256" key="6">
    <source>
        <dbReference type="ARBA" id="ARBA00022968"/>
    </source>
</evidence>
<dbReference type="InterPro" id="IPR002659">
    <property type="entry name" value="Glyco_trans_31"/>
</dbReference>
<keyword evidence="5 10" id="KW-0812">Transmembrane</keyword>
<feature type="transmembrane region" description="Helical" evidence="10">
    <location>
        <begin position="20"/>
        <end position="38"/>
    </location>
</feature>
<dbReference type="Proteomes" id="UP000663882">
    <property type="component" value="Unassembled WGS sequence"/>
</dbReference>
<dbReference type="GO" id="GO:0006493">
    <property type="term" value="P:protein O-linked glycosylation"/>
    <property type="evidence" value="ECO:0007669"/>
    <property type="project" value="TreeGrafter"/>
</dbReference>
<keyword evidence="3 10" id="KW-0328">Glycosyltransferase</keyword>
<keyword evidence="4" id="KW-0808">Transferase</keyword>
<evidence type="ECO:0000313" key="12">
    <source>
        <dbReference type="Proteomes" id="UP000663882"/>
    </source>
</evidence>
<keyword evidence="9 10" id="KW-0472">Membrane</keyword>
<sequence>MAFNLNTSYNYSFCLSRKRCFLMLLLFNSTIAYIYYIYDHNQSQQIENIPINSQHVHINIKQKQYPIKTTKAIDFIRNVLKNEYDHDDLKIFYNFVQKEFSLGLRCTRKIDQPETTIKYNYTIDKQINDNITTIRSLSTTIPSQIDHSHIFLSRRNPRMTLHSFSIDNSDACLNESIDLLIIIISKSDNYKTRDAIRRTWGSGENLGNYSLINIKLFFLIDFDEKLSSNIRLENNLFHDIIQVELPPQYTLVTYRVLSIFEWSFRYCHRAKFLFKTDDDIFINLILLLKFISPLLEQKNVNNSFRILDMDIYGYKHYHPGVFRQSNDHVGARYVVTTDEFPCTHYPDFLSGFGYLIPKKARDALIYASYQDPNRPFRISDVYLTGILPDYLSLRRQPMSDYTIRYQGSCENFFENPKSFACAAGLHHGDTSDVFSTFNRYWQSVKKSL</sequence>
<evidence type="ECO:0000313" key="11">
    <source>
        <dbReference type="EMBL" id="CAF1068209.1"/>
    </source>
</evidence>
<evidence type="ECO:0000256" key="1">
    <source>
        <dbReference type="ARBA" id="ARBA00004323"/>
    </source>
</evidence>
<dbReference type="PANTHER" id="PTHR11214:SF314">
    <property type="entry name" value="HEXOSYLTRANSFERASE"/>
    <property type="match status" value="1"/>
</dbReference>
<keyword evidence="7 10" id="KW-1133">Transmembrane helix</keyword>
<name>A0A814LMC9_9BILA</name>
<dbReference type="AlphaFoldDB" id="A0A814LMC9"/>
<accession>A0A814LMC9</accession>
<proteinExistence type="inferred from homology"/>
<evidence type="ECO:0000256" key="7">
    <source>
        <dbReference type="ARBA" id="ARBA00022989"/>
    </source>
</evidence>
<evidence type="ECO:0000256" key="8">
    <source>
        <dbReference type="ARBA" id="ARBA00023034"/>
    </source>
</evidence>
<evidence type="ECO:0000256" key="5">
    <source>
        <dbReference type="ARBA" id="ARBA00022692"/>
    </source>
</evidence>
<gene>
    <name evidence="11" type="ORF">RFH988_LOCUS17627</name>
</gene>
<dbReference type="GO" id="GO:0016758">
    <property type="term" value="F:hexosyltransferase activity"/>
    <property type="evidence" value="ECO:0007669"/>
    <property type="project" value="InterPro"/>
</dbReference>
<comment type="similarity">
    <text evidence="2 10">Belongs to the glycosyltransferase 31 family.</text>
</comment>
<evidence type="ECO:0000256" key="9">
    <source>
        <dbReference type="ARBA" id="ARBA00023136"/>
    </source>
</evidence>
<evidence type="ECO:0000256" key="4">
    <source>
        <dbReference type="ARBA" id="ARBA00022679"/>
    </source>
</evidence>
<organism evidence="11 12">
    <name type="scientific">Rotaria sordida</name>
    <dbReference type="NCBI Taxonomy" id="392033"/>
    <lineage>
        <taxon>Eukaryota</taxon>
        <taxon>Metazoa</taxon>
        <taxon>Spiralia</taxon>
        <taxon>Gnathifera</taxon>
        <taxon>Rotifera</taxon>
        <taxon>Eurotatoria</taxon>
        <taxon>Bdelloidea</taxon>
        <taxon>Philodinida</taxon>
        <taxon>Philodinidae</taxon>
        <taxon>Rotaria</taxon>
    </lineage>
</organism>
<evidence type="ECO:0000256" key="10">
    <source>
        <dbReference type="RuleBase" id="RU363063"/>
    </source>
</evidence>
<comment type="caution">
    <text evidence="11">The sequence shown here is derived from an EMBL/GenBank/DDBJ whole genome shotgun (WGS) entry which is preliminary data.</text>
</comment>
<evidence type="ECO:0000256" key="2">
    <source>
        <dbReference type="ARBA" id="ARBA00008661"/>
    </source>
</evidence>
<dbReference type="OrthoDB" id="5512589at2759"/>
<reference evidence="11" key="1">
    <citation type="submission" date="2021-02" db="EMBL/GenBank/DDBJ databases">
        <authorList>
            <person name="Nowell W R."/>
        </authorList>
    </citation>
    <scope>NUCLEOTIDE SEQUENCE</scope>
</reference>
<dbReference type="Pfam" id="PF01762">
    <property type="entry name" value="Galactosyl_T"/>
    <property type="match status" value="1"/>
</dbReference>
<dbReference type="EC" id="2.4.1.-" evidence="10"/>
<dbReference type="EMBL" id="CAJNOO010000950">
    <property type="protein sequence ID" value="CAF1068209.1"/>
    <property type="molecule type" value="Genomic_DNA"/>
</dbReference>
<dbReference type="GO" id="GO:0000139">
    <property type="term" value="C:Golgi membrane"/>
    <property type="evidence" value="ECO:0007669"/>
    <property type="project" value="UniProtKB-SubCell"/>
</dbReference>
<keyword evidence="6 10" id="KW-0735">Signal-anchor</keyword>
<keyword evidence="8 10" id="KW-0333">Golgi apparatus</keyword>
<protein>
    <recommendedName>
        <fullName evidence="10">Hexosyltransferase</fullName>
        <ecNumber evidence="10">2.4.1.-</ecNumber>
    </recommendedName>
</protein>